<dbReference type="GeneID" id="63748014"/>
<dbReference type="InterPro" id="IPR040134">
    <property type="entry name" value="PSMD12/CSN4"/>
</dbReference>
<protein>
    <recommendedName>
        <fullName evidence="5">COP9 signalosome complex subunit 4</fullName>
    </recommendedName>
</protein>
<proteinExistence type="inferred from homology"/>
<dbReference type="SUPFAM" id="SSF46785">
    <property type="entry name" value="Winged helix' DNA-binding domain"/>
    <property type="match status" value="1"/>
</dbReference>
<gene>
    <name evidence="10" type="ORF">ASPWEDRAFT_187124</name>
</gene>
<dbReference type="Pfam" id="PF01399">
    <property type="entry name" value="PCI"/>
    <property type="match status" value="1"/>
</dbReference>
<dbReference type="InterPro" id="IPR054559">
    <property type="entry name" value="PSMD12-CSN4-like_N"/>
</dbReference>
<dbReference type="Gene3D" id="1.10.10.10">
    <property type="entry name" value="Winged helix-like DNA-binding domain superfamily/Winged helix DNA-binding domain"/>
    <property type="match status" value="1"/>
</dbReference>
<dbReference type="STRING" id="1073089.A0A1L9R8G6"/>
<dbReference type="InterPro" id="IPR036388">
    <property type="entry name" value="WH-like_DNA-bd_sf"/>
</dbReference>
<dbReference type="EMBL" id="KV878216">
    <property type="protein sequence ID" value="OJJ31199.1"/>
    <property type="molecule type" value="Genomic_DNA"/>
</dbReference>
<evidence type="ECO:0000256" key="8">
    <source>
        <dbReference type="ARBA" id="ARBA00023242"/>
    </source>
</evidence>
<keyword evidence="8" id="KW-0539">Nucleus</keyword>
<evidence type="ECO:0000313" key="10">
    <source>
        <dbReference type="EMBL" id="OJJ31199.1"/>
    </source>
</evidence>
<comment type="subcellular location">
    <subcellularLocation>
        <location evidence="2">Cytoplasm</location>
    </subcellularLocation>
    <subcellularLocation>
        <location evidence="1">Nucleus</location>
    </subcellularLocation>
</comment>
<comment type="subunit">
    <text evidence="4">Component of the COP9 signalosome (CSN) complex.</text>
</comment>
<dbReference type="GO" id="GO:0008180">
    <property type="term" value="C:COP9 signalosome"/>
    <property type="evidence" value="ECO:0007669"/>
    <property type="project" value="UniProtKB-KW"/>
</dbReference>
<organism evidence="10 11">
    <name type="scientific">Aspergillus wentii DTO 134E9</name>
    <dbReference type="NCBI Taxonomy" id="1073089"/>
    <lineage>
        <taxon>Eukaryota</taxon>
        <taxon>Fungi</taxon>
        <taxon>Dikarya</taxon>
        <taxon>Ascomycota</taxon>
        <taxon>Pezizomycotina</taxon>
        <taxon>Eurotiomycetes</taxon>
        <taxon>Eurotiomycetidae</taxon>
        <taxon>Eurotiales</taxon>
        <taxon>Aspergillaceae</taxon>
        <taxon>Aspergillus</taxon>
        <taxon>Aspergillus subgen. Cremei</taxon>
    </lineage>
</organism>
<evidence type="ECO:0000256" key="3">
    <source>
        <dbReference type="ARBA" id="ARBA00010417"/>
    </source>
</evidence>
<keyword evidence="7" id="KW-0736">Signalosome</keyword>
<evidence type="ECO:0000256" key="5">
    <source>
        <dbReference type="ARBA" id="ARBA00014881"/>
    </source>
</evidence>
<feature type="domain" description="PCI" evidence="9">
    <location>
        <begin position="194"/>
        <end position="374"/>
    </location>
</feature>
<dbReference type="PANTHER" id="PTHR10855:SF2">
    <property type="entry name" value="COP9 SIGNALOSOME COMPLEX SUBUNIT 4"/>
    <property type="match status" value="1"/>
</dbReference>
<comment type="similarity">
    <text evidence="3">Belongs to the CSN4 family.</text>
</comment>
<dbReference type="GO" id="GO:0005829">
    <property type="term" value="C:cytosol"/>
    <property type="evidence" value="ECO:0007669"/>
    <property type="project" value="TreeGrafter"/>
</dbReference>
<sequence length="415" mass="45584">MASMKITSALAAIESSSNPQNKLQQYNSVLSDIVSTSSEHELAQDLIYYLDSILNEDLSIVAARPLLDSFITVLRKLTPETQIKVGQHAITLLQSRSASVEEQDAQIRELLADAYESQEDYNAAAKTLQGIHIDSSQRLVSDSAKVQLWIRIVRLYLEEDDTTSAEAFLNRIKNLPSKIEDHELKLHFKLSQARILDARRRFLDASQEYFNVSLAVGVDESDRLQALAAAIRCAVLAPAGPQRSRTLAGLYKDDRAPSVEEFGILEKMFLDRLLTPEEVAAFSQRLAPHQLAQTADGTTVLDKAVVEHNLVAASKLYENITTDALGGILGLTASGDMTAGEKAEAYAARMVEQDRLKGRIDQIDGVIFFDSSSAAAGRHIRQWDAGVQGLAEDVERVAASISDDFPEFAAAQMVH</sequence>
<reference evidence="11" key="1">
    <citation type="journal article" date="2017" name="Genome Biol.">
        <title>Comparative genomics reveals high biological diversity and specific adaptations in the industrially and medically important fungal genus Aspergillus.</title>
        <authorList>
            <person name="de Vries R.P."/>
            <person name="Riley R."/>
            <person name="Wiebenga A."/>
            <person name="Aguilar-Osorio G."/>
            <person name="Amillis S."/>
            <person name="Uchima C.A."/>
            <person name="Anderluh G."/>
            <person name="Asadollahi M."/>
            <person name="Askin M."/>
            <person name="Barry K."/>
            <person name="Battaglia E."/>
            <person name="Bayram O."/>
            <person name="Benocci T."/>
            <person name="Braus-Stromeyer S.A."/>
            <person name="Caldana C."/>
            <person name="Canovas D."/>
            <person name="Cerqueira G.C."/>
            <person name="Chen F."/>
            <person name="Chen W."/>
            <person name="Choi C."/>
            <person name="Clum A."/>
            <person name="Dos Santos R.A."/>
            <person name="Damasio A.R."/>
            <person name="Diallinas G."/>
            <person name="Emri T."/>
            <person name="Fekete E."/>
            <person name="Flipphi M."/>
            <person name="Freyberg S."/>
            <person name="Gallo A."/>
            <person name="Gournas C."/>
            <person name="Habgood R."/>
            <person name="Hainaut M."/>
            <person name="Harispe M.L."/>
            <person name="Henrissat B."/>
            <person name="Hilden K.S."/>
            <person name="Hope R."/>
            <person name="Hossain A."/>
            <person name="Karabika E."/>
            <person name="Karaffa L."/>
            <person name="Karanyi Z."/>
            <person name="Krasevec N."/>
            <person name="Kuo A."/>
            <person name="Kusch H."/>
            <person name="LaButti K."/>
            <person name="Lagendijk E.L."/>
            <person name="Lapidus A."/>
            <person name="Levasseur A."/>
            <person name="Lindquist E."/>
            <person name="Lipzen A."/>
            <person name="Logrieco A.F."/>
            <person name="MacCabe A."/>
            <person name="Maekelae M.R."/>
            <person name="Malavazi I."/>
            <person name="Melin P."/>
            <person name="Meyer V."/>
            <person name="Mielnichuk N."/>
            <person name="Miskei M."/>
            <person name="Molnar A.P."/>
            <person name="Mule G."/>
            <person name="Ngan C.Y."/>
            <person name="Orejas M."/>
            <person name="Orosz E."/>
            <person name="Ouedraogo J.P."/>
            <person name="Overkamp K.M."/>
            <person name="Park H.-S."/>
            <person name="Perrone G."/>
            <person name="Piumi F."/>
            <person name="Punt P.J."/>
            <person name="Ram A.F."/>
            <person name="Ramon A."/>
            <person name="Rauscher S."/>
            <person name="Record E."/>
            <person name="Riano-Pachon D.M."/>
            <person name="Robert V."/>
            <person name="Roehrig J."/>
            <person name="Ruller R."/>
            <person name="Salamov A."/>
            <person name="Salih N.S."/>
            <person name="Samson R.A."/>
            <person name="Sandor E."/>
            <person name="Sanguinetti M."/>
            <person name="Schuetze T."/>
            <person name="Sepcic K."/>
            <person name="Shelest E."/>
            <person name="Sherlock G."/>
            <person name="Sophianopoulou V."/>
            <person name="Squina F.M."/>
            <person name="Sun H."/>
            <person name="Susca A."/>
            <person name="Todd R.B."/>
            <person name="Tsang A."/>
            <person name="Unkles S.E."/>
            <person name="van de Wiele N."/>
            <person name="van Rossen-Uffink D."/>
            <person name="Oliveira J.V."/>
            <person name="Vesth T.C."/>
            <person name="Visser J."/>
            <person name="Yu J.-H."/>
            <person name="Zhou M."/>
            <person name="Andersen M.R."/>
            <person name="Archer D.B."/>
            <person name="Baker S.E."/>
            <person name="Benoit I."/>
            <person name="Brakhage A.A."/>
            <person name="Braus G.H."/>
            <person name="Fischer R."/>
            <person name="Frisvad J.C."/>
            <person name="Goldman G.H."/>
            <person name="Houbraken J."/>
            <person name="Oakley B."/>
            <person name="Pocsi I."/>
            <person name="Scazzocchio C."/>
            <person name="Seiboth B."/>
            <person name="vanKuyk P.A."/>
            <person name="Wortman J."/>
            <person name="Dyer P.S."/>
            <person name="Grigoriev I.V."/>
        </authorList>
    </citation>
    <scope>NUCLEOTIDE SEQUENCE [LARGE SCALE GENOMIC DNA]</scope>
    <source>
        <strain evidence="11">DTO 134E9</strain>
    </source>
</reference>
<evidence type="ECO:0000256" key="2">
    <source>
        <dbReference type="ARBA" id="ARBA00004496"/>
    </source>
</evidence>
<dbReference type="PROSITE" id="PS50250">
    <property type="entry name" value="PCI"/>
    <property type="match status" value="1"/>
</dbReference>
<dbReference type="OrthoDB" id="295656at2759"/>
<accession>A0A1L9R8G6</accession>
<dbReference type="InterPro" id="IPR036390">
    <property type="entry name" value="WH_DNA-bd_sf"/>
</dbReference>
<evidence type="ECO:0000259" key="9">
    <source>
        <dbReference type="PROSITE" id="PS50250"/>
    </source>
</evidence>
<keyword evidence="6" id="KW-0963">Cytoplasm</keyword>
<dbReference type="Gene3D" id="1.25.40.10">
    <property type="entry name" value="Tetratricopeptide repeat domain"/>
    <property type="match status" value="1"/>
</dbReference>
<evidence type="ECO:0000256" key="4">
    <source>
        <dbReference type="ARBA" id="ARBA00011098"/>
    </source>
</evidence>
<dbReference type="PANTHER" id="PTHR10855">
    <property type="entry name" value="26S PROTEASOME NON-ATPASE REGULATORY SUBUNIT 12/COP9 SIGNALOSOME COMPLEX SUBUNIT 4"/>
    <property type="match status" value="1"/>
</dbReference>
<keyword evidence="11" id="KW-1185">Reference proteome</keyword>
<evidence type="ECO:0000256" key="6">
    <source>
        <dbReference type="ARBA" id="ARBA00022490"/>
    </source>
</evidence>
<dbReference type="FunFam" id="1.10.10.10:FF:000190">
    <property type="entry name" value="COP9 signalosome complex subunit 4"/>
    <property type="match status" value="1"/>
</dbReference>
<dbReference type="VEuPathDB" id="FungiDB:ASPWEDRAFT_187124"/>
<evidence type="ECO:0000256" key="7">
    <source>
        <dbReference type="ARBA" id="ARBA00022790"/>
    </source>
</evidence>
<name>A0A1L9R8G6_ASPWE</name>
<dbReference type="InterPro" id="IPR011990">
    <property type="entry name" value="TPR-like_helical_dom_sf"/>
</dbReference>
<dbReference type="Pfam" id="PF22241">
    <property type="entry name" value="PSMD12-CSN4_N"/>
    <property type="match status" value="1"/>
</dbReference>
<dbReference type="InterPro" id="IPR000717">
    <property type="entry name" value="PCI_dom"/>
</dbReference>
<dbReference type="Proteomes" id="UP000184383">
    <property type="component" value="Unassembled WGS sequence"/>
</dbReference>
<evidence type="ECO:0000313" key="11">
    <source>
        <dbReference type="Proteomes" id="UP000184383"/>
    </source>
</evidence>
<dbReference type="RefSeq" id="XP_040684876.1">
    <property type="nucleotide sequence ID" value="XM_040832166.1"/>
</dbReference>
<dbReference type="AlphaFoldDB" id="A0A1L9R8G6"/>
<evidence type="ECO:0000256" key="1">
    <source>
        <dbReference type="ARBA" id="ARBA00004123"/>
    </source>
</evidence>